<keyword evidence="1" id="KW-0812">Transmembrane</keyword>
<feature type="transmembrane region" description="Helical" evidence="1">
    <location>
        <begin position="124"/>
        <end position="146"/>
    </location>
</feature>
<evidence type="ECO:0000256" key="1">
    <source>
        <dbReference type="SAM" id="Phobius"/>
    </source>
</evidence>
<accession>A0A1G9DKA8</accession>
<proteinExistence type="predicted"/>
<name>A0A1G9DKA8_9BACT</name>
<sequence length="148" mass="16041">MNKLLLTLLLCLSVGWASAATETDLFEVDEQTIDQEFAQLDRLEGYLLENGGTYTEVSQNAGHLLEGMNLQTNNVYDVLSAASAQSDSPLGIPPFLWGFCLGVAGIAVVYFITEDTDMTKTALWGCLVSSALWAILYIVLFATSAATY</sequence>
<protein>
    <submittedName>
        <fullName evidence="3">Uncharacterized protein</fullName>
    </submittedName>
</protein>
<dbReference type="AlphaFoldDB" id="A0A1G9DKA8"/>
<dbReference type="STRING" id="1075417.SAMN05421823_103158"/>
<organism evidence="3 4">
    <name type="scientific">Catalinimonas alkaloidigena</name>
    <dbReference type="NCBI Taxonomy" id="1075417"/>
    <lineage>
        <taxon>Bacteria</taxon>
        <taxon>Pseudomonadati</taxon>
        <taxon>Bacteroidota</taxon>
        <taxon>Cytophagia</taxon>
        <taxon>Cytophagales</taxon>
        <taxon>Catalimonadaceae</taxon>
        <taxon>Catalinimonas</taxon>
    </lineage>
</organism>
<feature type="transmembrane region" description="Helical" evidence="1">
    <location>
        <begin position="95"/>
        <end position="112"/>
    </location>
</feature>
<feature type="signal peptide" evidence="2">
    <location>
        <begin position="1"/>
        <end position="19"/>
    </location>
</feature>
<dbReference type="RefSeq" id="WP_089681109.1">
    <property type="nucleotide sequence ID" value="NZ_FNFO01000003.1"/>
</dbReference>
<dbReference type="EMBL" id="FNFO01000003">
    <property type="protein sequence ID" value="SDK64274.1"/>
    <property type="molecule type" value="Genomic_DNA"/>
</dbReference>
<evidence type="ECO:0000256" key="2">
    <source>
        <dbReference type="SAM" id="SignalP"/>
    </source>
</evidence>
<gene>
    <name evidence="3" type="ORF">SAMN05421823_103158</name>
</gene>
<reference evidence="3 4" key="1">
    <citation type="submission" date="2016-10" db="EMBL/GenBank/DDBJ databases">
        <authorList>
            <person name="de Groot N.N."/>
        </authorList>
    </citation>
    <scope>NUCLEOTIDE SEQUENCE [LARGE SCALE GENOMIC DNA]</scope>
    <source>
        <strain evidence="3 4">DSM 25186</strain>
    </source>
</reference>
<keyword evidence="1" id="KW-0472">Membrane</keyword>
<keyword evidence="1" id="KW-1133">Transmembrane helix</keyword>
<evidence type="ECO:0000313" key="4">
    <source>
        <dbReference type="Proteomes" id="UP000198510"/>
    </source>
</evidence>
<evidence type="ECO:0000313" key="3">
    <source>
        <dbReference type="EMBL" id="SDK64274.1"/>
    </source>
</evidence>
<feature type="chain" id="PRO_5011438382" evidence="2">
    <location>
        <begin position="20"/>
        <end position="148"/>
    </location>
</feature>
<dbReference type="Proteomes" id="UP000198510">
    <property type="component" value="Unassembled WGS sequence"/>
</dbReference>
<dbReference type="OrthoDB" id="957141at2"/>
<keyword evidence="2" id="KW-0732">Signal</keyword>
<keyword evidence="4" id="KW-1185">Reference proteome</keyword>